<evidence type="ECO:0000313" key="5">
    <source>
        <dbReference type="RefSeq" id="XP_017778579.1"/>
    </source>
</evidence>
<dbReference type="RefSeq" id="XP_017778579.1">
    <property type="nucleotide sequence ID" value="XM_017923090.1"/>
</dbReference>
<dbReference type="InterPro" id="IPR019087">
    <property type="entry name" value="Med15_N"/>
</dbReference>
<comment type="function">
    <text evidence="2">Component of the Mediator complex, a coactivator involved in the regulated transcription of nearly all RNA polymerase II-dependent genes. Mediator functions as a bridge to convey information from gene-specific regulatory proteins to the basal RNA polymerase II transcription machinery. Mediator is recruited to promoters by direct interactions with regulatory proteins and serves as a scaffold for the assembly of a functional preinitiation complex with RNA polymerase II and the general transcription factors.</text>
</comment>
<dbReference type="Pfam" id="PF09606">
    <property type="entry name" value="Med15_N"/>
    <property type="match status" value="1"/>
</dbReference>
<accession>A0ABM1MVH9</accession>
<name>A0ABM1MVH9_NICVS</name>
<proteinExistence type="inferred from homology"/>
<comment type="subunit">
    <text evidence="2">Component of the Mediator complex.</text>
</comment>
<evidence type="ECO:0000256" key="1">
    <source>
        <dbReference type="ARBA" id="ARBA00023242"/>
    </source>
</evidence>
<keyword evidence="1 2" id="KW-0539">Nucleus</keyword>
<keyword evidence="4" id="KW-1185">Reference proteome</keyword>
<evidence type="ECO:0000256" key="2">
    <source>
        <dbReference type="RuleBase" id="RU364148"/>
    </source>
</evidence>
<organism evidence="4 5">
    <name type="scientific">Nicrophorus vespilloides</name>
    <name type="common">Boreal carrion beetle</name>
    <dbReference type="NCBI Taxonomy" id="110193"/>
    <lineage>
        <taxon>Eukaryota</taxon>
        <taxon>Metazoa</taxon>
        <taxon>Ecdysozoa</taxon>
        <taxon>Arthropoda</taxon>
        <taxon>Hexapoda</taxon>
        <taxon>Insecta</taxon>
        <taxon>Pterygota</taxon>
        <taxon>Neoptera</taxon>
        <taxon>Endopterygota</taxon>
        <taxon>Coleoptera</taxon>
        <taxon>Polyphaga</taxon>
        <taxon>Staphyliniformia</taxon>
        <taxon>Silphidae</taxon>
        <taxon>Nicrophorinae</taxon>
        <taxon>Nicrophorus</taxon>
    </lineage>
</organism>
<dbReference type="Proteomes" id="UP000695000">
    <property type="component" value="Unplaced"/>
</dbReference>
<keyword evidence="2" id="KW-0804">Transcription</keyword>
<evidence type="ECO:0000259" key="3">
    <source>
        <dbReference type="Pfam" id="PF09606"/>
    </source>
</evidence>
<protein>
    <recommendedName>
        <fullName evidence="2">Mediator of RNA polymerase II transcription subunit 15</fullName>
    </recommendedName>
    <alternativeName>
        <fullName evidence="2">Mediator complex subunit 15</fullName>
    </alternativeName>
</protein>
<sequence length="84" mass="9720">MSEDNWKTPELQKEIVSEIDKTLAQYGIRCMGRTTDLENSMIKRAKTIEEYLKSVRKLLINLIELSSKYEKPPSSSDINTSRIL</sequence>
<dbReference type="InterPro" id="IPR036529">
    <property type="entry name" value="KIX_dom_sf"/>
</dbReference>
<keyword evidence="2" id="KW-0805">Transcription regulation</keyword>
<evidence type="ECO:0000313" key="4">
    <source>
        <dbReference type="Proteomes" id="UP000695000"/>
    </source>
</evidence>
<comment type="similarity">
    <text evidence="2">Belongs to the Mediator complex subunit 15 family.</text>
</comment>
<reference evidence="5" key="1">
    <citation type="submission" date="2025-08" db="UniProtKB">
        <authorList>
            <consortium name="RefSeq"/>
        </authorList>
    </citation>
    <scope>IDENTIFICATION</scope>
    <source>
        <tissue evidence="5">Whole Larva</tissue>
    </source>
</reference>
<dbReference type="GeneID" id="108564153"/>
<comment type="subcellular location">
    <subcellularLocation>
        <location evidence="2">Nucleus</location>
    </subcellularLocation>
</comment>
<feature type="domain" description="Mediator of RNA polymerase II transcription subunit 15 N-terminal" evidence="3">
    <location>
        <begin position="3"/>
        <end position="71"/>
    </location>
</feature>
<dbReference type="Gene3D" id="1.10.246.20">
    <property type="entry name" value="Coactivator CBP, KIX domain"/>
    <property type="match status" value="1"/>
</dbReference>
<gene>
    <name evidence="5" type="primary">LOC108564153</name>
    <name evidence="2" type="synonym">MED15</name>
</gene>
<keyword evidence="2" id="KW-0010">Activator</keyword>